<feature type="domain" description="DHHA2" evidence="5">
    <location>
        <begin position="264"/>
        <end position="442"/>
    </location>
</feature>
<evidence type="ECO:0000256" key="2">
    <source>
        <dbReference type="ARBA" id="ARBA00022723"/>
    </source>
</evidence>
<reference evidence="6" key="2">
    <citation type="submission" date="2023-06" db="EMBL/GenBank/DDBJ databases">
        <authorList>
            <person name="Kobayashi Y."/>
            <person name="Kayamori A."/>
            <person name="Aoki K."/>
            <person name="Shiwa Y."/>
            <person name="Fujita N."/>
            <person name="Sugita T."/>
            <person name="Iwasaki W."/>
            <person name="Tanaka N."/>
            <person name="Takashima M."/>
        </authorList>
    </citation>
    <scope>NUCLEOTIDE SEQUENCE</scope>
    <source>
        <strain evidence="6">HIS016</strain>
    </source>
</reference>
<evidence type="ECO:0000256" key="1">
    <source>
        <dbReference type="ARBA" id="ARBA00001936"/>
    </source>
</evidence>
<evidence type="ECO:0000313" key="6">
    <source>
        <dbReference type="EMBL" id="GMK55085.1"/>
    </source>
</evidence>
<dbReference type="GO" id="GO:0005737">
    <property type="term" value="C:cytoplasm"/>
    <property type="evidence" value="ECO:0007669"/>
    <property type="project" value="InterPro"/>
</dbReference>
<dbReference type="InterPro" id="IPR038763">
    <property type="entry name" value="DHH_sf"/>
</dbReference>
<gene>
    <name evidence="6" type="primary">PPX1</name>
    <name evidence="6" type="ORF">CspeluHIS016_0201410</name>
</gene>
<dbReference type="SUPFAM" id="SSF64182">
    <property type="entry name" value="DHH phosphoesterases"/>
    <property type="match status" value="1"/>
</dbReference>
<dbReference type="Pfam" id="PF02833">
    <property type="entry name" value="DHHA2"/>
    <property type="match status" value="1"/>
</dbReference>
<accession>A0AAD3Y9K7</accession>
<proteinExistence type="predicted"/>
<dbReference type="InterPro" id="IPR038222">
    <property type="entry name" value="DHHA2_dom_sf"/>
</dbReference>
<comment type="cofactor">
    <cofactor evidence="1">
        <name>Mn(2+)</name>
        <dbReference type="ChEBI" id="CHEBI:29035"/>
    </cofactor>
</comment>
<evidence type="ECO:0000256" key="4">
    <source>
        <dbReference type="ARBA" id="ARBA00023211"/>
    </source>
</evidence>
<evidence type="ECO:0000256" key="3">
    <source>
        <dbReference type="ARBA" id="ARBA00022801"/>
    </source>
</evidence>
<evidence type="ECO:0000313" key="7">
    <source>
        <dbReference type="Proteomes" id="UP001222932"/>
    </source>
</evidence>
<comment type="caution">
    <text evidence="6">The sequence shown here is derived from an EMBL/GenBank/DDBJ whole genome shotgun (WGS) entry which is preliminary data.</text>
</comment>
<protein>
    <recommendedName>
        <fullName evidence="5">DHHA2 domain-containing protein</fullName>
    </recommendedName>
</protein>
<organism evidence="6 7">
    <name type="scientific">Cutaneotrichosporon spelunceum</name>
    <dbReference type="NCBI Taxonomy" id="1672016"/>
    <lineage>
        <taxon>Eukaryota</taxon>
        <taxon>Fungi</taxon>
        <taxon>Dikarya</taxon>
        <taxon>Basidiomycota</taxon>
        <taxon>Agaricomycotina</taxon>
        <taxon>Tremellomycetes</taxon>
        <taxon>Trichosporonales</taxon>
        <taxon>Trichosporonaceae</taxon>
        <taxon>Cutaneotrichosporon</taxon>
    </lineage>
</organism>
<dbReference type="SMART" id="SM01131">
    <property type="entry name" value="DHHA2"/>
    <property type="match status" value="1"/>
</dbReference>
<dbReference type="Gene3D" id="3.10.310.20">
    <property type="entry name" value="DHHA2 domain"/>
    <property type="match status" value="1"/>
</dbReference>
<dbReference type="InterPro" id="IPR004097">
    <property type="entry name" value="DHHA2"/>
</dbReference>
<dbReference type="Gene3D" id="3.90.1640.10">
    <property type="entry name" value="inorganic pyrophosphatase (n-terminal core)"/>
    <property type="match status" value="1"/>
</dbReference>
<keyword evidence="3" id="KW-0378">Hydrolase</keyword>
<dbReference type="AlphaFoldDB" id="A0AAD3Y9K7"/>
<dbReference type="PANTHER" id="PTHR12112:SF39">
    <property type="entry name" value="EG:152A3.5 PROTEIN (FBGN0003116_PN PROTEIN)"/>
    <property type="match status" value="1"/>
</dbReference>
<dbReference type="PANTHER" id="PTHR12112">
    <property type="entry name" value="BNIP - RELATED"/>
    <property type="match status" value="1"/>
</dbReference>
<dbReference type="Proteomes" id="UP001222932">
    <property type="component" value="Unassembled WGS sequence"/>
</dbReference>
<keyword evidence="7" id="KW-1185">Reference proteome</keyword>
<dbReference type="EMBL" id="BTCM01000002">
    <property type="protein sequence ID" value="GMK55085.1"/>
    <property type="molecule type" value="Genomic_DNA"/>
</dbReference>
<reference evidence="6" key="1">
    <citation type="journal article" date="2023" name="BMC Genomics">
        <title>Chromosome-level genome assemblies of Cutaneotrichosporon spp. (Trichosporonales, Basidiomycota) reveal imbalanced evolution between nucleotide sequences and chromosome synteny.</title>
        <authorList>
            <person name="Kobayashi Y."/>
            <person name="Kayamori A."/>
            <person name="Aoki K."/>
            <person name="Shiwa Y."/>
            <person name="Matsutani M."/>
            <person name="Fujita N."/>
            <person name="Sugita T."/>
            <person name="Iwasaki W."/>
            <person name="Tanaka N."/>
            <person name="Takashima M."/>
        </authorList>
    </citation>
    <scope>NUCLEOTIDE SEQUENCE</scope>
    <source>
        <strain evidence="6">HIS016</strain>
    </source>
</reference>
<dbReference type="InterPro" id="IPR001667">
    <property type="entry name" value="DDH_dom"/>
</dbReference>
<name>A0AAD3Y9K7_9TREE</name>
<keyword evidence="4" id="KW-0464">Manganese</keyword>
<keyword evidence="2" id="KW-0479">Metal-binding</keyword>
<dbReference type="GO" id="GO:0046872">
    <property type="term" value="F:metal ion binding"/>
    <property type="evidence" value="ECO:0007669"/>
    <property type="project" value="UniProtKB-KW"/>
</dbReference>
<sequence>MPSSPVTSGRLADWIVSQKETFLADLAAGRGKGWTVAVGNEAGDLDTIASSIAYAFLASTLRAQRVVPVILTPKKYMRLRPENLMALERSSIPADNLLHIEDLSVKAGDLIGAGVEFALVDHNRLLKQFGTDDAAYNQVNAILDHHEDEGVSLNASPRTVVVPCGSCTTLVALNFKDEWTASLSGPAKGAGSPVPPEVGTLLVSGIMIDTKGLKKGRKTTDRDIDAAQFLYSVSSLQTAGTTAAVAITSDTDTDKLPDTLQVLSQDLVLSKYDVTDMSGHDLLVRDYKEYLWETSSKVFPKVVVGLCTVPVKLERTVTLEGGWGKSLPILDDYMEELKLDLLGIATTWRNKRGKHRRELLLSVRSGGALADIDAAKRILDALAKGLEADSETFDLKPWKHHDESLAPADNPMNTSTRVAHVWRQGNARSTRKQIAPAMHRIVSSLT</sequence>
<evidence type="ECO:0000259" key="5">
    <source>
        <dbReference type="SMART" id="SM01131"/>
    </source>
</evidence>
<dbReference type="GO" id="GO:0004309">
    <property type="term" value="F:exopolyphosphatase activity"/>
    <property type="evidence" value="ECO:0007669"/>
    <property type="project" value="TreeGrafter"/>
</dbReference>
<dbReference type="Pfam" id="PF01368">
    <property type="entry name" value="DHH"/>
    <property type="match status" value="1"/>
</dbReference>